<keyword evidence="2" id="KW-0507">mRNA processing</keyword>
<evidence type="ECO:0000256" key="6">
    <source>
        <dbReference type="ARBA" id="ARBA00038019"/>
    </source>
</evidence>
<evidence type="ECO:0000313" key="8">
    <source>
        <dbReference type="Proteomes" id="UP000238350"/>
    </source>
</evidence>
<dbReference type="GO" id="GO:0071004">
    <property type="term" value="C:U2-type prespliceosome"/>
    <property type="evidence" value="ECO:0007669"/>
    <property type="project" value="TreeGrafter"/>
</dbReference>
<evidence type="ECO:0000256" key="2">
    <source>
        <dbReference type="ARBA" id="ARBA00022664"/>
    </source>
</evidence>
<dbReference type="Proteomes" id="UP000238350">
    <property type="component" value="Unassembled WGS sequence"/>
</dbReference>
<dbReference type="AlphaFoldDB" id="A0A2T0FEZ0"/>
<dbReference type="GeneID" id="36514935"/>
<dbReference type="GO" id="GO:0005685">
    <property type="term" value="C:U1 snRNP"/>
    <property type="evidence" value="ECO:0007669"/>
    <property type="project" value="TreeGrafter"/>
</dbReference>
<dbReference type="OrthoDB" id="10265668at2759"/>
<evidence type="ECO:0000256" key="1">
    <source>
        <dbReference type="ARBA" id="ARBA00004123"/>
    </source>
</evidence>
<dbReference type="PANTHER" id="PTHR17204">
    <property type="entry name" value="PRE-MRNA PROCESSING PROTEIN PRP39-RELATED"/>
    <property type="match status" value="1"/>
</dbReference>
<keyword evidence="8" id="KW-1185">Reference proteome</keyword>
<dbReference type="GO" id="GO:0000395">
    <property type="term" value="P:mRNA 5'-splice site recognition"/>
    <property type="evidence" value="ECO:0007669"/>
    <property type="project" value="TreeGrafter"/>
</dbReference>
<name>A0A2T0FEZ0_9ASCO</name>
<dbReference type="InterPro" id="IPR011990">
    <property type="entry name" value="TPR-like_helical_dom_sf"/>
</dbReference>
<comment type="caution">
    <text evidence="7">The sequence shown here is derived from an EMBL/GenBank/DDBJ whole genome shotgun (WGS) entry which is preliminary data.</text>
</comment>
<keyword evidence="5" id="KW-0539">Nucleus</keyword>
<dbReference type="GO" id="GO:0030627">
    <property type="term" value="F:pre-mRNA 5'-splice site binding"/>
    <property type="evidence" value="ECO:0007669"/>
    <property type="project" value="TreeGrafter"/>
</dbReference>
<dbReference type="GO" id="GO:0000243">
    <property type="term" value="C:commitment complex"/>
    <property type="evidence" value="ECO:0007669"/>
    <property type="project" value="TreeGrafter"/>
</dbReference>
<dbReference type="Gene3D" id="1.25.40.10">
    <property type="entry name" value="Tetratricopeptide repeat domain"/>
    <property type="match status" value="1"/>
</dbReference>
<proteinExistence type="inferred from homology"/>
<dbReference type="InterPro" id="IPR003107">
    <property type="entry name" value="HAT"/>
</dbReference>
<reference evidence="7 8" key="1">
    <citation type="submission" date="2017-04" db="EMBL/GenBank/DDBJ databases">
        <title>Genome sequencing of [Candida] sorbophila.</title>
        <authorList>
            <person name="Ahn J.O."/>
        </authorList>
    </citation>
    <scope>NUCLEOTIDE SEQUENCE [LARGE SCALE GENOMIC DNA]</scope>
    <source>
        <strain evidence="7 8">DS02</strain>
    </source>
</reference>
<evidence type="ECO:0000313" key="7">
    <source>
        <dbReference type="EMBL" id="PRT53566.1"/>
    </source>
</evidence>
<dbReference type="RefSeq" id="XP_024663512.1">
    <property type="nucleotide sequence ID" value="XM_024807744.1"/>
</dbReference>
<dbReference type="Pfam" id="PF23241">
    <property type="entry name" value="HAT_PRP39_C"/>
    <property type="match status" value="1"/>
</dbReference>
<evidence type="ECO:0000256" key="5">
    <source>
        <dbReference type="ARBA" id="ARBA00023242"/>
    </source>
</evidence>
<dbReference type="STRING" id="45607.A0A2T0FEZ0"/>
<organism evidence="7 8">
    <name type="scientific">Wickerhamiella sorbophila</name>
    <dbReference type="NCBI Taxonomy" id="45607"/>
    <lineage>
        <taxon>Eukaryota</taxon>
        <taxon>Fungi</taxon>
        <taxon>Dikarya</taxon>
        <taxon>Ascomycota</taxon>
        <taxon>Saccharomycotina</taxon>
        <taxon>Dipodascomycetes</taxon>
        <taxon>Dipodascales</taxon>
        <taxon>Trichomonascaceae</taxon>
        <taxon>Wickerhamiella</taxon>
    </lineage>
</organism>
<dbReference type="SUPFAM" id="SSF48452">
    <property type="entry name" value="TPR-like"/>
    <property type="match status" value="1"/>
</dbReference>
<dbReference type="EMBL" id="NDIQ01000001">
    <property type="protein sequence ID" value="PRT53566.1"/>
    <property type="molecule type" value="Genomic_DNA"/>
</dbReference>
<keyword evidence="3" id="KW-0677">Repeat</keyword>
<dbReference type="Pfam" id="PF23240">
    <property type="entry name" value="HAT_PRP39_N"/>
    <property type="match status" value="1"/>
</dbReference>
<evidence type="ECO:0000256" key="3">
    <source>
        <dbReference type="ARBA" id="ARBA00022737"/>
    </source>
</evidence>
<dbReference type="PANTHER" id="PTHR17204:SF5">
    <property type="entry name" value="PRE-MRNA-PROCESSING FACTOR 39"/>
    <property type="match status" value="1"/>
</dbReference>
<protein>
    <submittedName>
        <fullName evidence="7">Pre-mRNA-processing factor 39</fullName>
    </submittedName>
</protein>
<evidence type="ECO:0000256" key="4">
    <source>
        <dbReference type="ARBA" id="ARBA00023187"/>
    </source>
</evidence>
<dbReference type="SMART" id="SM00386">
    <property type="entry name" value="HAT"/>
    <property type="match status" value="4"/>
</dbReference>
<comment type="similarity">
    <text evidence="6">Belongs to the PRP39 family.</text>
</comment>
<keyword evidence="4" id="KW-0508">mRNA splicing</keyword>
<accession>A0A2T0FEZ0</accession>
<gene>
    <name evidence="7" type="ORF">B9G98_01186</name>
</gene>
<comment type="subcellular location">
    <subcellularLocation>
        <location evidence="1">Nucleus</location>
    </subcellularLocation>
</comment>
<sequence length="422" mass="48828">MDSLADLGIGAAGERGSIYGRWLGILKSVQQKEGGLRKGWSEAARAQFRSTFNTFLSVYPWFAGYWIHYARCEFKLGNTQGVIDVYNRALVELPYAPDLWAAYLEFIVLVWHDTDSIDREFERAVAFVGDDFYSHVVYDVYLEYLTLRNFHARKSELLLLILTKTLHQFAKYFAMIRDDGLMGKYYEQQERVAQAWKYECQLHRPTFFHPKPLKQQERAVWIHYLDSQIENEGFKHQLFRRLLICGALDESLWLRYIRWLIAKRQSPIPAFETADRQLSADLVQVRLYHALWLEHTGENPTAIYEKLGSRGAVQASQYASRTSGDPRSILESALESTSSPADKVDLLRELVKYDKNAFEAHPLPDNAEYWRAYLAARPDCGEDIYLRAPEGSITNEYLALLARTNVVKYVGVDRMVHRSALV</sequence>
<dbReference type="InterPro" id="IPR059164">
    <property type="entry name" value="HAT_PRP39_C"/>
</dbReference>